<keyword evidence="2" id="KW-0813">Transport</keyword>
<keyword evidence="3" id="KW-1003">Cell membrane</keyword>
<keyword evidence="8 10" id="KW-0472">Membrane</keyword>
<evidence type="ECO:0000256" key="4">
    <source>
        <dbReference type="ARBA" id="ARBA00022519"/>
    </source>
</evidence>
<dbReference type="OrthoDB" id="31233at2157"/>
<evidence type="ECO:0000256" key="2">
    <source>
        <dbReference type="ARBA" id="ARBA00022448"/>
    </source>
</evidence>
<dbReference type="PANTHER" id="PTHR11795:SF371">
    <property type="entry name" value="HIGH-AFFINITY BRANCHED-CHAIN AMINO ACID TRANSPORT SYSTEM PERMEASE PROTEIN LIVH"/>
    <property type="match status" value="1"/>
</dbReference>
<comment type="similarity">
    <text evidence="9">Belongs to the binding-protein-dependent transport system permease family. LivHM subfamily.</text>
</comment>
<keyword evidence="5 10" id="KW-0812">Transmembrane</keyword>
<dbReference type="EMBL" id="LIUF01000002">
    <property type="protein sequence ID" value="KOX94110.1"/>
    <property type="molecule type" value="Genomic_DNA"/>
</dbReference>
<evidence type="ECO:0000256" key="8">
    <source>
        <dbReference type="ARBA" id="ARBA00023136"/>
    </source>
</evidence>
<dbReference type="InterPro" id="IPR001851">
    <property type="entry name" value="ABC_transp_permease"/>
</dbReference>
<dbReference type="AlphaFoldDB" id="A0A0N0U9M6"/>
<feature type="transmembrane region" description="Helical" evidence="10">
    <location>
        <begin position="20"/>
        <end position="39"/>
    </location>
</feature>
<keyword evidence="6" id="KW-0029">Amino-acid transport</keyword>
<dbReference type="PATRIC" id="fig|1705562.3.peg.2977"/>
<organism evidence="11 13">
    <name type="scientific">Haloarcula rubripromontorii</name>
    <dbReference type="NCBI Taxonomy" id="1705562"/>
    <lineage>
        <taxon>Archaea</taxon>
        <taxon>Methanobacteriati</taxon>
        <taxon>Methanobacteriota</taxon>
        <taxon>Stenosarchaea group</taxon>
        <taxon>Halobacteria</taxon>
        <taxon>Halobacteriales</taxon>
        <taxon>Haloarculaceae</taxon>
        <taxon>Haloarcula</taxon>
    </lineage>
</organism>
<dbReference type="GO" id="GO:0042941">
    <property type="term" value="P:D-alanine transmembrane transport"/>
    <property type="evidence" value="ECO:0007669"/>
    <property type="project" value="TreeGrafter"/>
</dbReference>
<feature type="transmembrane region" description="Helical" evidence="10">
    <location>
        <begin position="332"/>
        <end position="353"/>
    </location>
</feature>
<keyword evidence="7 10" id="KW-1133">Transmembrane helix</keyword>
<evidence type="ECO:0000256" key="10">
    <source>
        <dbReference type="SAM" id="Phobius"/>
    </source>
</evidence>
<dbReference type="InterPro" id="IPR052157">
    <property type="entry name" value="BCAA_transport_permease"/>
</dbReference>
<dbReference type="Pfam" id="PF02653">
    <property type="entry name" value="BPD_transp_2"/>
    <property type="match status" value="1"/>
</dbReference>
<feature type="transmembrane region" description="Helical" evidence="10">
    <location>
        <begin position="297"/>
        <end position="326"/>
    </location>
</feature>
<evidence type="ECO:0000256" key="6">
    <source>
        <dbReference type="ARBA" id="ARBA00022970"/>
    </source>
</evidence>
<feature type="transmembrane region" description="Helical" evidence="10">
    <location>
        <begin position="91"/>
        <end position="115"/>
    </location>
</feature>
<dbReference type="GO" id="GO:0005886">
    <property type="term" value="C:plasma membrane"/>
    <property type="evidence" value="ECO:0007669"/>
    <property type="project" value="UniProtKB-SubCell"/>
</dbReference>
<sequence length="365" mass="38019">MAARDYYSRGQNIVYNRPVLVIFAVIGVFLVFDIFRQVGTGTIAATDLMSYLWNGLVLGMSLGLAGVGLSMTYSILNFANFAHGDLITSGAFAGWATAFLIAGLGEFSVEALVLIGGPIAVGSNELGINVVNTPLALLAGLLVAAVLTAALSLLLDRIVFKPMRSADGVTLMIASVGVALFLRNFITYSFLTDSRGLTGGNVPQFTLAGVTLGGHQITLVVVAALLMLATHVLLQYTKIGTAMRAMAANKDLAKVTGIPTERVVKLTWSIGGGLTGCAGFLIALQQGTLTVTMGWDLLLLVFAAVILGGVGSIYGAMVGGVILGIVSRLALVWIPASFLLVAAFVMMIVMLLVRPSGLFSGRTTA</sequence>
<dbReference type="Proteomes" id="UP000610611">
    <property type="component" value="Unassembled WGS sequence"/>
</dbReference>
<keyword evidence="4" id="KW-0997">Cell inner membrane</keyword>
<dbReference type="STRING" id="1705562.AMS69_09390"/>
<comment type="subcellular location">
    <subcellularLocation>
        <location evidence="1">Cell membrane</location>
        <topology evidence="1">Multi-pass membrane protein</topology>
    </subcellularLocation>
</comment>
<dbReference type="GO" id="GO:1903806">
    <property type="term" value="P:L-isoleucine import across plasma membrane"/>
    <property type="evidence" value="ECO:0007669"/>
    <property type="project" value="TreeGrafter"/>
</dbReference>
<dbReference type="CDD" id="cd06582">
    <property type="entry name" value="TM_PBP1_LivH_like"/>
    <property type="match status" value="1"/>
</dbReference>
<evidence type="ECO:0000256" key="9">
    <source>
        <dbReference type="ARBA" id="ARBA00037998"/>
    </source>
</evidence>
<dbReference type="GO" id="GO:0015188">
    <property type="term" value="F:L-isoleucine transmembrane transporter activity"/>
    <property type="evidence" value="ECO:0007669"/>
    <property type="project" value="TreeGrafter"/>
</dbReference>
<feature type="transmembrane region" description="Helical" evidence="10">
    <location>
        <begin position="51"/>
        <end position="79"/>
    </location>
</feature>
<dbReference type="GO" id="GO:0015190">
    <property type="term" value="F:L-leucine transmembrane transporter activity"/>
    <property type="evidence" value="ECO:0007669"/>
    <property type="project" value="TreeGrafter"/>
</dbReference>
<evidence type="ECO:0000256" key="5">
    <source>
        <dbReference type="ARBA" id="ARBA00022692"/>
    </source>
</evidence>
<feature type="transmembrane region" description="Helical" evidence="10">
    <location>
        <begin position="206"/>
        <end position="234"/>
    </location>
</feature>
<keyword evidence="13" id="KW-1185">Reference proteome</keyword>
<dbReference type="EMBL" id="WOWB01000003">
    <property type="protein sequence ID" value="NLV07854.1"/>
    <property type="molecule type" value="Genomic_DNA"/>
</dbReference>
<dbReference type="PANTHER" id="PTHR11795">
    <property type="entry name" value="BRANCHED-CHAIN AMINO ACID TRANSPORT SYSTEM PERMEASE PROTEIN LIVH"/>
    <property type="match status" value="1"/>
</dbReference>
<protein>
    <submittedName>
        <fullName evidence="11">Branched-chain amino acid ABC transporter permease</fullName>
    </submittedName>
</protein>
<accession>A0A0N0U9M6</accession>
<dbReference type="Proteomes" id="UP000037729">
    <property type="component" value="Unassembled WGS sequence"/>
</dbReference>
<dbReference type="GO" id="GO:0005304">
    <property type="term" value="F:L-valine transmembrane transporter activity"/>
    <property type="evidence" value="ECO:0007669"/>
    <property type="project" value="TreeGrafter"/>
</dbReference>
<evidence type="ECO:0000313" key="13">
    <source>
        <dbReference type="Proteomes" id="UP000037729"/>
    </source>
</evidence>
<evidence type="ECO:0000313" key="12">
    <source>
        <dbReference type="EMBL" id="NLV07854.1"/>
    </source>
</evidence>
<reference evidence="12" key="2">
    <citation type="submission" date="2019-12" db="EMBL/GenBank/DDBJ databases">
        <title>The whole-genome sequencing of Haloarcula japonica strain pws8.</title>
        <authorList>
            <person name="Verma D.K."/>
            <person name="Gopal K."/>
            <person name="Prasad E.S."/>
        </authorList>
    </citation>
    <scope>NUCLEOTIDE SEQUENCE</scope>
    <source>
        <strain evidence="12">Pws8</strain>
    </source>
</reference>
<evidence type="ECO:0000256" key="7">
    <source>
        <dbReference type="ARBA" id="ARBA00022989"/>
    </source>
</evidence>
<reference evidence="11 13" key="1">
    <citation type="submission" date="2015-08" db="EMBL/GenBank/DDBJ databases">
        <title>Genomes of Isolates from Cabo Rojo, PR.</title>
        <authorList>
            <person name="Sanchez-Nieves R.L."/>
            <person name="Montalvo-Rodriguez R."/>
        </authorList>
    </citation>
    <scope>NUCLEOTIDE SEQUENCE [LARGE SCALE GENOMIC DNA]</scope>
    <source>
        <strain evidence="11 13">SL3</strain>
    </source>
</reference>
<gene>
    <name evidence="11" type="ORF">AMS69_09390</name>
    <name evidence="12" type="ORF">GOC83_17115</name>
</gene>
<dbReference type="GO" id="GO:0015808">
    <property type="term" value="P:L-alanine transport"/>
    <property type="evidence" value="ECO:0007669"/>
    <property type="project" value="TreeGrafter"/>
</dbReference>
<evidence type="ECO:0000256" key="3">
    <source>
        <dbReference type="ARBA" id="ARBA00022475"/>
    </source>
</evidence>
<feature type="transmembrane region" description="Helical" evidence="10">
    <location>
        <begin position="135"/>
        <end position="155"/>
    </location>
</feature>
<dbReference type="GO" id="GO:0015192">
    <property type="term" value="F:L-phenylalanine transmembrane transporter activity"/>
    <property type="evidence" value="ECO:0007669"/>
    <property type="project" value="TreeGrafter"/>
</dbReference>
<comment type="caution">
    <text evidence="11">The sequence shown here is derived from an EMBL/GenBank/DDBJ whole genome shotgun (WGS) entry which is preliminary data.</text>
</comment>
<proteinExistence type="inferred from homology"/>
<name>A0A0N0U9M6_9EURY</name>
<dbReference type="RefSeq" id="WP_053967786.1">
    <property type="nucleotide sequence ID" value="NZ_JAWJXX010000002.1"/>
</dbReference>
<feature type="transmembrane region" description="Helical" evidence="10">
    <location>
        <begin position="167"/>
        <end position="186"/>
    </location>
</feature>
<evidence type="ECO:0000313" key="11">
    <source>
        <dbReference type="EMBL" id="KOX94110.1"/>
    </source>
</evidence>
<evidence type="ECO:0000256" key="1">
    <source>
        <dbReference type="ARBA" id="ARBA00004651"/>
    </source>
</evidence>